<evidence type="ECO:0000313" key="2">
    <source>
        <dbReference type="EMBL" id="CAL1676971.1"/>
    </source>
</evidence>
<reference evidence="2" key="1">
    <citation type="submission" date="2024-04" db="EMBL/GenBank/DDBJ databases">
        <authorList>
            <consortium name="Molecular Ecology Group"/>
        </authorList>
    </citation>
    <scope>NUCLEOTIDE SEQUENCE</scope>
</reference>
<evidence type="ECO:0000256" key="1">
    <source>
        <dbReference type="SAM" id="MobiDB-lite"/>
    </source>
</evidence>
<name>A0AAV2NA14_9HYME</name>
<evidence type="ECO:0000313" key="3">
    <source>
        <dbReference type="Proteomes" id="UP001497644"/>
    </source>
</evidence>
<keyword evidence="3" id="KW-1185">Reference proteome</keyword>
<accession>A0AAV2NA14</accession>
<dbReference type="AlphaFoldDB" id="A0AAV2NA14"/>
<organism evidence="2 3">
    <name type="scientific">Lasius platythorax</name>
    <dbReference type="NCBI Taxonomy" id="488582"/>
    <lineage>
        <taxon>Eukaryota</taxon>
        <taxon>Metazoa</taxon>
        <taxon>Ecdysozoa</taxon>
        <taxon>Arthropoda</taxon>
        <taxon>Hexapoda</taxon>
        <taxon>Insecta</taxon>
        <taxon>Pterygota</taxon>
        <taxon>Neoptera</taxon>
        <taxon>Endopterygota</taxon>
        <taxon>Hymenoptera</taxon>
        <taxon>Apocrita</taxon>
        <taxon>Aculeata</taxon>
        <taxon>Formicoidea</taxon>
        <taxon>Formicidae</taxon>
        <taxon>Formicinae</taxon>
        <taxon>Lasius</taxon>
        <taxon>Lasius</taxon>
    </lineage>
</organism>
<sequence length="100" mass="11029">MKQPSCVLNERDFTRLPSSSIQSPTLLAGAQPPSAPSGKSNPCLKYDTTIPRDSQIRIWIMPVILAKNDGQIVKSALYIVSRLVTKLKCSIFLFNFATFG</sequence>
<gene>
    <name evidence="2" type="ORF">LPLAT_LOCUS3065</name>
</gene>
<dbReference type="Proteomes" id="UP001497644">
    <property type="component" value="Chromosome 12"/>
</dbReference>
<proteinExistence type="predicted"/>
<feature type="region of interest" description="Disordered" evidence="1">
    <location>
        <begin position="17"/>
        <end position="46"/>
    </location>
</feature>
<protein>
    <submittedName>
        <fullName evidence="2">Uncharacterized protein</fullName>
    </submittedName>
</protein>
<dbReference type="EMBL" id="OZ034835">
    <property type="protein sequence ID" value="CAL1676971.1"/>
    <property type="molecule type" value="Genomic_DNA"/>
</dbReference>